<name>A8P701_COPC7</name>
<dbReference type="VEuPathDB" id="FungiDB:CC1G_12153"/>
<dbReference type="GeneID" id="6015873"/>
<feature type="region of interest" description="Disordered" evidence="1">
    <location>
        <begin position="463"/>
        <end position="484"/>
    </location>
</feature>
<evidence type="ECO:0000313" key="3">
    <source>
        <dbReference type="EMBL" id="EAU82573.1"/>
    </source>
</evidence>
<dbReference type="AlphaFoldDB" id="A8P701"/>
<evidence type="ECO:0000256" key="1">
    <source>
        <dbReference type="SAM" id="MobiDB-lite"/>
    </source>
</evidence>
<protein>
    <recommendedName>
        <fullName evidence="2">F-box domain-containing protein</fullName>
    </recommendedName>
</protein>
<proteinExistence type="predicted"/>
<organism evidence="3 4">
    <name type="scientific">Coprinopsis cinerea (strain Okayama-7 / 130 / ATCC MYA-4618 / FGSC 9003)</name>
    <name type="common">Inky cap fungus</name>
    <name type="synonym">Hormographiella aspergillata</name>
    <dbReference type="NCBI Taxonomy" id="240176"/>
    <lineage>
        <taxon>Eukaryota</taxon>
        <taxon>Fungi</taxon>
        <taxon>Dikarya</taxon>
        <taxon>Basidiomycota</taxon>
        <taxon>Agaricomycotina</taxon>
        <taxon>Agaricomycetes</taxon>
        <taxon>Agaricomycetidae</taxon>
        <taxon>Agaricales</taxon>
        <taxon>Agaricineae</taxon>
        <taxon>Psathyrellaceae</taxon>
        <taxon>Coprinopsis</taxon>
    </lineage>
</organism>
<dbReference type="InParanoid" id="A8P701"/>
<accession>A8P701</accession>
<comment type="caution">
    <text evidence="3">The sequence shown here is derived from an EMBL/GenBank/DDBJ whole genome shotgun (WGS) entry which is preliminary data.</text>
</comment>
<dbReference type="EMBL" id="AACS02000005">
    <property type="protein sequence ID" value="EAU82573.1"/>
    <property type="molecule type" value="Genomic_DNA"/>
</dbReference>
<dbReference type="KEGG" id="cci:CC1G_12153"/>
<dbReference type="InterPro" id="IPR036047">
    <property type="entry name" value="F-box-like_dom_sf"/>
</dbReference>
<reference evidence="3 4" key="1">
    <citation type="journal article" date="2010" name="Proc. Natl. Acad. Sci. U.S.A.">
        <title>Insights into evolution of multicellular fungi from the assembled chromosomes of the mushroom Coprinopsis cinerea (Coprinus cinereus).</title>
        <authorList>
            <person name="Stajich J.E."/>
            <person name="Wilke S.K."/>
            <person name="Ahren D."/>
            <person name="Au C.H."/>
            <person name="Birren B.W."/>
            <person name="Borodovsky M."/>
            <person name="Burns C."/>
            <person name="Canback B."/>
            <person name="Casselton L.A."/>
            <person name="Cheng C.K."/>
            <person name="Deng J."/>
            <person name="Dietrich F.S."/>
            <person name="Fargo D.C."/>
            <person name="Farman M.L."/>
            <person name="Gathman A.C."/>
            <person name="Goldberg J."/>
            <person name="Guigo R."/>
            <person name="Hoegger P.J."/>
            <person name="Hooker J.B."/>
            <person name="Huggins A."/>
            <person name="James T.Y."/>
            <person name="Kamada T."/>
            <person name="Kilaru S."/>
            <person name="Kodira C."/>
            <person name="Kues U."/>
            <person name="Kupfer D."/>
            <person name="Kwan H.S."/>
            <person name="Lomsadze A."/>
            <person name="Li W."/>
            <person name="Lilly W.W."/>
            <person name="Ma L.J."/>
            <person name="Mackey A.J."/>
            <person name="Manning G."/>
            <person name="Martin F."/>
            <person name="Muraguchi H."/>
            <person name="Natvig D.O."/>
            <person name="Palmerini H."/>
            <person name="Ramesh M.A."/>
            <person name="Rehmeyer C.J."/>
            <person name="Roe B.A."/>
            <person name="Shenoy N."/>
            <person name="Stanke M."/>
            <person name="Ter-Hovhannisyan V."/>
            <person name="Tunlid A."/>
            <person name="Velagapudi R."/>
            <person name="Vision T.J."/>
            <person name="Zeng Q."/>
            <person name="Zolan M.E."/>
            <person name="Pukkila P.J."/>
        </authorList>
    </citation>
    <scope>NUCLEOTIDE SEQUENCE [LARGE SCALE GENOMIC DNA]</scope>
    <source>
        <strain evidence="4">Okayama-7 / 130 / ATCC MYA-4618 / FGSC 9003</strain>
    </source>
</reference>
<dbReference type="PROSITE" id="PS50181">
    <property type="entry name" value="FBOX"/>
    <property type="match status" value="1"/>
</dbReference>
<sequence length="575" mass="63876">MPKFTTSEITAALTIKPALLSSFTVPDQITIAQSLAHLELLRCLENEPQGRHWITPKNGGHVYEYVDVPGAIEYHTSLTKGRAVRALPNEVLAQIFSYVEKEDVDGVRAPYKNYSLVCKKWYTFVRSHAPLWNRLKIDVGRMNVKHSLLKSALLSSKNTKLEVTLETSPTPRTTPMSVEELRWVPVLCKSRERWTSLCVTGTVIKRLTGLRILGPDVTLPNVHELTFISGEYRSEGTTPRAIRRPPRSTINYRVDRLIGKLPLCTTVHVVGTCGVQRTITSDLLADSVTSLSFNAGPQGWVVQMPYIVDYLRRGASRLERVVLGGNETLPGSFHPRIVEPQQDIRVNSSSIPIITMAKLRVLELSMPNSTPYLRFIRTPALEELTLTFGDPYFTAQFGPSANGGDALLPWILQNLQVDSERDFVVKKLVIKGLEEGAITTGLLTALLGFDRVEKLELVLTPPKISQPESEATGPSDGPHPATTSIIPLPEEVAPDNTNFEAIFSKLRTYAVTNFSTDPVRKGPWFFYLPKLAELDVSFETEPSADLLAFVNQQAYMVASMRGSGVQVRVCGRAVR</sequence>
<gene>
    <name evidence="3" type="ORF">CC1G_12153</name>
</gene>
<dbReference type="Pfam" id="PF12937">
    <property type="entry name" value="F-box-like"/>
    <property type="match status" value="1"/>
</dbReference>
<dbReference type="OrthoDB" id="2852593at2759"/>
<dbReference type="SUPFAM" id="SSF81383">
    <property type="entry name" value="F-box domain"/>
    <property type="match status" value="1"/>
</dbReference>
<dbReference type="RefSeq" id="XP_001839262.1">
    <property type="nucleotide sequence ID" value="XM_001839210.1"/>
</dbReference>
<dbReference type="Proteomes" id="UP000001861">
    <property type="component" value="Unassembled WGS sequence"/>
</dbReference>
<feature type="domain" description="F-box" evidence="2">
    <location>
        <begin position="81"/>
        <end position="135"/>
    </location>
</feature>
<keyword evidence="4" id="KW-1185">Reference proteome</keyword>
<dbReference type="Gene3D" id="1.20.1280.50">
    <property type="match status" value="1"/>
</dbReference>
<evidence type="ECO:0000313" key="4">
    <source>
        <dbReference type="Proteomes" id="UP000001861"/>
    </source>
</evidence>
<dbReference type="InterPro" id="IPR001810">
    <property type="entry name" value="F-box_dom"/>
</dbReference>
<evidence type="ECO:0000259" key="2">
    <source>
        <dbReference type="PROSITE" id="PS50181"/>
    </source>
</evidence>